<dbReference type="Gene3D" id="1.10.290.10">
    <property type="entry name" value="Topoisomerase I, domain 4"/>
    <property type="match status" value="1"/>
</dbReference>
<evidence type="ECO:0000256" key="7">
    <source>
        <dbReference type="ARBA" id="ARBA00023029"/>
    </source>
</evidence>
<evidence type="ECO:0000256" key="6">
    <source>
        <dbReference type="ARBA" id="ARBA00022842"/>
    </source>
</evidence>
<dbReference type="SUPFAM" id="SSF56712">
    <property type="entry name" value="Prokaryotic type I DNA topoisomerase"/>
    <property type="match status" value="1"/>
</dbReference>
<evidence type="ECO:0000256" key="3">
    <source>
        <dbReference type="ARBA" id="ARBA00022723"/>
    </source>
</evidence>
<dbReference type="SUPFAM" id="SSF57783">
    <property type="entry name" value="Zinc beta-ribbon"/>
    <property type="match status" value="1"/>
</dbReference>
<dbReference type="PROSITE" id="PS00396">
    <property type="entry name" value="TOPO_IA_1"/>
    <property type="match status" value="1"/>
</dbReference>
<dbReference type="GO" id="GO:0006265">
    <property type="term" value="P:DNA topological change"/>
    <property type="evidence" value="ECO:0007669"/>
    <property type="project" value="UniProtKB-UniRule"/>
</dbReference>
<dbReference type="InterPro" id="IPR005733">
    <property type="entry name" value="TopoI_bac-type"/>
</dbReference>
<dbReference type="PANTHER" id="PTHR42785">
    <property type="entry name" value="DNA TOPOISOMERASE, TYPE IA, CORE"/>
    <property type="match status" value="1"/>
</dbReference>
<evidence type="ECO:0000259" key="12">
    <source>
        <dbReference type="PROSITE" id="PS52039"/>
    </source>
</evidence>
<feature type="domain" description="Topo IA-type catalytic" evidence="12">
    <location>
        <begin position="133"/>
        <end position="561"/>
    </location>
</feature>
<evidence type="ECO:0000313" key="14">
    <source>
        <dbReference type="Proteomes" id="UP000724148"/>
    </source>
</evidence>
<keyword evidence="9 10" id="KW-0413">Isomerase</keyword>
<evidence type="ECO:0000256" key="2">
    <source>
        <dbReference type="ARBA" id="ARBA00009446"/>
    </source>
</evidence>
<sequence length="670" mass="75926">MKQKNLVIVESPTKARTISRFLGKDFIVESSYGHVRDLPKSKIGIDFENNFTPSYIVPQKAKANVKKLKELAKKTAKIILATDEDREGEAIAWHLISALGLEDRPDDNIERIVFHEITEPAIQAALQNPRDLDTKLINAQQARRILDRIVGYKLSPFLWKKVARGLSAGRVQSVAVRLVVEREREIEAFKAEEYWTIEADVKTGKGEKFRATLAKTNGKPLEKFDIKTEADAKQIAEDAKDKDWIVANVEKKATSKSPFPPFMTSTLQQEASRRLGFSARQTMVLAQQLYEGINIGEGEVGLITYMRTDSTSMAQSAVIAARHYLEKQFGVSYTLPSPRFFKTKTRGAQEAHEAIRPTDPALSPDSIADYLDTRQLKLYRLIWQRFMATQMPPAVFDNTTADMAAGLYTFRATGQVMKFDGFLKVYPMKTEEILLPELKPAEKVIPSQVLPIQHFTEPPPRYTDASLIKMLEKAGVGRPSTYAPTLSTIQNRSYVEKDDRKRYRPTDMGIMVNDLLVEHFPEVVDIGFTAKIELEFDEVAEGSKEWQPVIREFYEPFSKHLEIKYEEVKKQIADEVTDGVCEKCGKPMVIKFGRFGKFLACSGFPECKNAKAINKEPVSTGVKCPLCREGDVVQRFTRKRRLFFGCSRYPTCTYATWTNPNGKKKEPSEA</sequence>
<feature type="site" description="Interaction with DNA" evidence="10">
    <location>
        <position position="34"/>
    </location>
</feature>
<dbReference type="CDD" id="cd00186">
    <property type="entry name" value="TOP1Ac"/>
    <property type="match status" value="1"/>
</dbReference>
<dbReference type="EMBL" id="JACOZA010000081">
    <property type="protein sequence ID" value="MBI2097125.1"/>
    <property type="molecule type" value="Genomic_DNA"/>
</dbReference>
<dbReference type="HAMAP" id="MF_00952">
    <property type="entry name" value="Topoisom_1_prok"/>
    <property type="match status" value="1"/>
</dbReference>
<dbReference type="PANTHER" id="PTHR42785:SF1">
    <property type="entry name" value="DNA TOPOISOMERASE"/>
    <property type="match status" value="1"/>
</dbReference>
<evidence type="ECO:0000256" key="10">
    <source>
        <dbReference type="HAMAP-Rule" id="MF_00952"/>
    </source>
</evidence>
<evidence type="ECO:0000256" key="9">
    <source>
        <dbReference type="ARBA" id="ARBA00023235"/>
    </source>
</evidence>
<feature type="site" description="Interaction with DNA" evidence="10">
    <location>
        <position position="307"/>
    </location>
</feature>
<dbReference type="GO" id="GO:0005694">
    <property type="term" value="C:chromosome"/>
    <property type="evidence" value="ECO:0007669"/>
    <property type="project" value="InterPro"/>
</dbReference>
<dbReference type="InterPro" id="IPR013826">
    <property type="entry name" value="Topo_IA_cen_sub3"/>
</dbReference>
<dbReference type="InterPro" id="IPR000380">
    <property type="entry name" value="Topo_IA"/>
</dbReference>
<dbReference type="GO" id="GO:0003677">
    <property type="term" value="F:DNA binding"/>
    <property type="evidence" value="ECO:0007669"/>
    <property type="project" value="UniProtKB-KW"/>
</dbReference>
<comment type="similarity">
    <text evidence="2 10">Belongs to the type IA topoisomerase family.</text>
</comment>
<dbReference type="InterPro" id="IPR034149">
    <property type="entry name" value="TOPRIM_TopoI"/>
</dbReference>
<dbReference type="Gene3D" id="3.30.65.10">
    <property type="entry name" value="Bacterial Topoisomerase I, domain 1"/>
    <property type="match status" value="2"/>
</dbReference>
<keyword evidence="5" id="KW-0862">Zinc</keyword>
<protein>
    <recommendedName>
        <fullName evidence="10">DNA topoisomerase 1</fullName>
        <ecNumber evidence="10">5.6.2.1</ecNumber>
    </recommendedName>
    <alternativeName>
        <fullName evidence="10">DNA topoisomerase I</fullName>
    </alternativeName>
</protein>
<dbReference type="InterPro" id="IPR013825">
    <property type="entry name" value="Topo_IA_cen_sub2"/>
</dbReference>
<name>A0A931SC00_9BACT</name>
<dbReference type="SMART" id="SM00493">
    <property type="entry name" value="TOPRIM"/>
    <property type="match status" value="1"/>
</dbReference>
<dbReference type="Gene3D" id="2.70.20.10">
    <property type="entry name" value="Topoisomerase I, domain 3"/>
    <property type="match status" value="1"/>
</dbReference>
<dbReference type="AlphaFoldDB" id="A0A931SC00"/>
<comment type="subunit">
    <text evidence="10">Monomer.</text>
</comment>
<feature type="site" description="Interaction with DNA" evidence="10">
    <location>
        <position position="159"/>
    </location>
</feature>
<feature type="domain" description="Toprim" evidence="11">
    <location>
        <begin position="4"/>
        <end position="117"/>
    </location>
</feature>
<feature type="active site" description="O-(5'-phospho-DNA)-tyrosine intermediate" evidence="10">
    <location>
        <position position="305"/>
    </location>
</feature>
<dbReference type="InterPro" id="IPR023405">
    <property type="entry name" value="Topo_IA_core_domain"/>
</dbReference>
<dbReference type="InterPro" id="IPR003601">
    <property type="entry name" value="Topo_IA_2"/>
</dbReference>
<dbReference type="PROSITE" id="PS50880">
    <property type="entry name" value="TOPRIM"/>
    <property type="match status" value="1"/>
</dbReference>
<dbReference type="InterPro" id="IPR013497">
    <property type="entry name" value="Topo_IA_cen"/>
</dbReference>
<accession>A0A931SC00</accession>
<dbReference type="PRINTS" id="PR00417">
    <property type="entry name" value="PRTPISMRASEI"/>
</dbReference>
<dbReference type="Proteomes" id="UP000724148">
    <property type="component" value="Unassembled WGS sequence"/>
</dbReference>
<keyword evidence="4" id="KW-0863">Zinc-finger</keyword>
<feature type="site" description="Interaction with DNA" evidence="10">
    <location>
        <position position="143"/>
    </location>
</feature>
<dbReference type="Pfam" id="PF01396">
    <property type="entry name" value="Zn_ribbon_Top1"/>
    <property type="match status" value="2"/>
</dbReference>
<evidence type="ECO:0000313" key="13">
    <source>
        <dbReference type="EMBL" id="MBI2097125.1"/>
    </source>
</evidence>
<comment type="catalytic activity">
    <reaction evidence="1 10">
        <text>ATP-independent breakage of single-stranded DNA, followed by passage and rejoining.</text>
        <dbReference type="EC" id="5.6.2.1"/>
    </reaction>
</comment>
<dbReference type="GO" id="GO:0008270">
    <property type="term" value="F:zinc ion binding"/>
    <property type="evidence" value="ECO:0007669"/>
    <property type="project" value="UniProtKB-KW"/>
</dbReference>
<dbReference type="InterPro" id="IPR006171">
    <property type="entry name" value="TOPRIM_dom"/>
</dbReference>
<evidence type="ECO:0000256" key="5">
    <source>
        <dbReference type="ARBA" id="ARBA00022833"/>
    </source>
</evidence>
<dbReference type="InterPro" id="IPR013498">
    <property type="entry name" value="Topo_IA_Znf"/>
</dbReference>
<keyword evidence="3" id="KW-0479">Metal-binding</keyword>
<feature type="site" description="Interaction with DNA" evidence="10">
    <location>
        <position position="147"/>
    </location>
</feature>
<dbReference type="Gene3D" id="1.10.460.10">
    <property type="entry name" value="Topoisomerase I, domain 2"/>
    <property type="match status" value="1"/>
</dbReference>
<gene>
    <name evidence="10 13" type="primary">topA</name>
    <name evidence="13" type="ORF">HYT40_03200</name>
</gene>
<dbReference type="Pfam" id="PF01131">
    <property type="entry name" value="Topoisom_bac"/>
    <property type="match status" value="1"/>
</dbReference>
<evidence type="ECO:0000256" key="1">
    <source>
        <dbReference type="ARBA" id="ARBA00000213"/>
    </source>
</evidence>
<feature type="site" description="Interaction with DNA" evidence="10">
    <location>
        <position position="144"/>
    </location>
</feature>
<dbReference type="InterPro" id="IPR028612">
    <property type="entry name" value="Topoisom_1_IA"/>
</dbReference>
<evidence type="ECO:0000256" key="8">
    <source>
        <dbReference type="ARBA" id="ARBA00023125"/>
    </source>
</evidence>
<keyword evidence="8 10" id="KW-0238">DNA-binding</keyword>
<comment type="caution">
    <text evidence="13">The sequence shown here is derived from an EMBL/GenBank/DDBJ whole genome shotgun (WGS) entry which is preliminary data.</text>
</comment>
<dbReference type="Pfam" id="PF01751">
    <property type="entry name" value="Toprim"/>
    <property type="match status" value="1"/>
</dbReference>
<dbReference type="InterPro" id="IPR023406">
    <property type="entry name" value="Topo_IA_AS"/>
</dbReference>
<feature type="region of interest" description="Interaction with DNA" evidence="10">
    <location>
        <begin position="167"/>
        <end position="172"/>
    </location>
</feature>
<proteinExistence type="inferred from homology"/>
<feature type="site" description="Interaction with DNA" evidence="10">
    <location>
        <position position="492"/>
    </location>
</feature>
<reference evidence="13" key="1">
    <citation type="submission" date="2020-07" db="EMBL/GenBank/DDBJ databases">
        <title>Huge and variable diversity of episymbiotic CPR bacteria and DPANN archaea in groundwater ecosystems.</title>
        <authorList>
            <person name="He C.Y."/>
            <person name="Keren R."/>
            <person name="Whittaker M."/>
            <person name="Farag I.F."/>
            <person name="Doudna J."/>
            <person name="Cate J.H.D."/>
            <person name="Banfield J.F."/>
        </authorList>
    </citation>
    <scope>NUCLEOTIDE SEQUENCE</scope>
    <source>
        <strain evidence="13">NC_groundwater_193_Ag_S-0.1um_51_7</strain>
    </source>
</reference>
<dbReference type="EC" id="5.6.2.1" evidence="10"/>
<evidence type="ECO:0000256" key="4">
    <source>
        <dbReference type="ARBA" id="ARBA00022771"/>
    </source>
</evidence>
<comment type="function">
    <text evidence="10">Releases the supercoiling and torsional tension of DNA, which is introduced during the DNA replication and transcription, by transiently cleaving and rejoining one strand of the DNA duplex. Introduces a single-strand break via transesterification at a target site in duplex DNA. The scissile phosphodiester is attacked by the catalytic tyrosine of the enzyme, resulting in the formation of a DNA-(5'-phosphotyrosyl)-enzyme intermediate and the expulsion of a 3'-OH DNA strand. The free DNA strand then undergoes passage around the unbroken strand, thus removing DNA supercoils. Finally, in the religation step, the DNA 3'-OH attacks the covalent intermediate to expel the active-site tyrosine and restore the DNA phosphodiester backbone.</text>
</comment>
<dbReference type="GO" id="GO:0003917">
    <property type="term" value="F:DNA topoisomerase type I (single strand cut, ATP-independent) activity"/>
    <property type="evidence" value="ECO:0007669"/>
    <property type="project" value="UniProtKB-UniRule"/>
</dbReference>
<dbReference type="SMART" id="SM00436">
    <property type="entry name" value="TOP1Bc"/>
    <property type="match status" value="1"/>
</dbReference>
<keyword evidence="6" id="KW-0460">Magnesium</keyword>
<dbReference type="InterPro" id="IPR003602">
    <property type="entry name" value="Topo_IA_DNA-bd_dom"/>
</dbReference>
<dbReference type="SMART" id="SM00437">
    <property type="entry name" value="TOP1Ac"/>
    <property type="match status" value="1"/>
</dbReference>
<feature type="site" description="Interaction with DNA" evidence="10">
    <location>
        <position position="152"/>
    </location>
</feature>
<dbReference type="InterPro" id="IPR013824">
    <property type="entry name" value="Topo_IA_cen_sub1"/>
</dbReference>
<organism evidence="13 14">
    <name type="scientific">Candidatus Sungiibacteriota bacterium</name>
    <dbReference type="NCBI Taxonomy" id="2750080"/>
    <lineage>
        <taxon>Bacteria</taxon>
        <taxon>Candidatus Sungiibacteriota</taxon>
    </lineage>
</organism>
<dbReference type="PROSITE" id="PS52039">
    <property type="entry name" value="TOPO_IA_2"/>
    <property type="match status" value="1"/>
</dbReference>
<dbReference type="CDD" id="cd03363">
    <property type="entry name" value="TOPRIM_TopoIA_TopoI"/>
    <property type="match status" value="1"/>
</dbReference>
<dbReference type="NCBIfam" id="TIGR01051">
    <property type="entry name" value="topA_bact"/>
    <property type="match status" value="1"/>
</dbReference>
<keyword evidence="7 10" id="KW-0799">Topoisomerase</keyword>
<dbReference type="Gene3D" id="3.40.50.140">
    <property type="match status" value="1"/>
</dbReference>
<evidence type="ECO:0000259" key="11">
    <source>
        <dbReference type="PROSITE" id="PS50880"/>
    </source>
</evidence>